<accession>A0A8J3JQY2</accession>
<sequence length="210" mass="22345">MSRTAVAAAAVGLGLLAAAAVPFVRAYAESPRHRPAASFGVAAEQAGCDAELTDPVSGVGMHVGPGTSQPTATRVGYETVPPSSGPHYVYPAQRARRFYLPQDRPAMEELVHNLEHGYTVVWYTGTLPADEVEELRELAVKLGGDAYGEKFIVSAWDDSYGAFPAGRPLAMSHWGRTAGYRQFCARVSGAAIERFVLAHPATDAPEVDGM</sequence>
<evidence type="ECO:0008006" key="3">
    <source>
        <dbReference type="Google" id="ProtNLM"/>
    </source>
</evidence>
<gene>
    <name evidence="1" type="ORF">Cba03nite_48240</name>
</gene>
<protein>
    <recommendedName>
        <fullName evidence="3">DUF3105 domain-containing protein</fullName>
    </recommendedName>
</protein>
<comment type="caution">
    <text evidence="1">The sequence shown here is derived from an EMBL/GenBank/DDBJ whole genome shotgun (WGS) entry which is preliminary data.</text>
</comment>
<evidence type="ECO:0000313" key="1">
    <source>
        <dbReference type="EMBL" id="GIF83475.1"/>
    </source>
</evidence>
<dbReference type="InterPro" id="IPR021454">
    <property type="entry name" value="DUF3105"/>
</dbReference>
<evidence type="ECO:0000313" key="2">
    <source>
        <dbReference type="Proteomes" id="UP000601223"/>
    </source>
</evidence>
<reference evidence="1 2" key="1">
    <citation type="submission" date="2021-01" db="EMBL/GenBank/DDBJ databases">
        <title>Whole genome shotgun sequence of Catellatospora bangladeshensis NBRC 107357.</title>
        <authorList>
            <person name="Komaki H."/>
            <person name="Tamura T."/>
        </authorList>
    </citation>
    <scope>NUCLEOTIDE SEQUENCE [LARGE SCALE GENOMIC DNA]</scope>
    <source>
        <strain evidence="1 2">NBRC 107357</strain>
    </source>
</reference>
<dbReference type="AlphaFoldDB" id="A0A8J3JQY2"/>
<dbReference type="Pfam" id="PF11303">
    <property type="entry name" value="DUF3105"/>
    <property type="match status" value="1"/>
</dbReference>
<keyword evidence="2" id="KW-1185">Reference proteome</keyword>
<organism evidence="1 2">
    <name type="scientific">Catellatospora bangladeshensis</name>
    <dbReference type="NCBI Taxonomy" id="310355"/>
    <lineage>
        <taxon>Bacteria</taxon>
        <taxon>Bacillati</taxon>
        <taxon>Actinomycetota</taxon>
        <taxon>Actinomycetes</taxon>
        <taxon>Micromonosporales</taxon>
        <taxon>Micromonosporaceae</taxon>
        <taxon>Catellatospora</taxon>
    </lineage>
</organism>
<dbReference type="Proteomes" id="UP000601223">
    <property type="component" value="Unassembled WGS sequence"/>
</dbReference>
<proteinExistence type="predicted"/>
<name>A0A8J3JQY2_9ACTN</name>
<dbReference type="EMBL" id="BONF01000029">
    <property type="protein sequence ID" value="GIF83475.1"/>
    <property type="molecule type" value="Genomic_DNA"/>
</dbReference>